<evidence type="ECO:0000256" key="9">
    <source>
        <dbReference type="ARBA" id="ARBA00025772"/>
    </source>
</evidence>
<evidence type="ECO:0000256" key="8">
    <source>
        <dbReference type="ARBA" id="ARBA00023136"/>
    </source>
</evidence>
<dbReference type="PROSITE" id="PS00409">
    <property type="entry name" value="PROKAR_NTER_METHYL"/>
    <property type="match status" value="1"/>
</dbReference>
<keyword evidence="5" id="KW-0997">Cell inner membrane</keyword>
<dbReference type="SUPFAM" id="SSF54523">
    <property type="entry name" value="Pili subunits"/>
    <property type="match status" value="1"/>
</dbReference>
<evidence type="ECO:0000256" key="7">
    <source>
        <dbReference type="ARBA" id="ARBA00022989"/>
    </source>
</evidence>
<evidence type="ECO:0000256" key="3">
    <source>
        <dbReference type="ARBA" id="ARBA00022475"/>
    </source>
</evidence>
<dbReference type="EMBL" id="CP022358">
    <property type="protein sequence ID" value="ASK68038.1"/>
    <property type="molecule type" value="Genomic_DNA"/>
</dbReference>
<evidence type="ECO:0000313" key="14">
    <source>
        <dbReference type="Proteomes" id="UP000198367"/>
    </source>
</evidence>
<evidence type="ECO:0000256" key="2">
    <source>
        <dbReference type="ARBA" id="ARBA00021549"/>
    </source>
</evidence>
<name>A0A220UIM8_9GAMM</name>
<keyword evidence="7 11" id="KW-1133">Transmembrane helix</keyword>
<evidence type="ECO:0000256" key="6">
    <source>
        <dbReference type="ARBA" id="ARBA00022692"/>
    </source>
</evidence>
<keyword evidence="3" id="KW-1003">Cell membrane</keyword>
<dbReference type="GO" id="GO:0005886">
    <property type="term" value="C:plasma membrane"/>
    <property type="evidence" value="ECO:0007669"/>
    <property type="project" value="UniProtKB-SubCell"/>
</dbReference>
<dbReference type="RefSeq" id="WP_011718219.1">
    <property type="nucleotide sequence ID" value="NZ_CP022358.1"/>
</dbReference>
<gene>
    <name evidence="13" type="ORF">CF168_03680</name>
</gene>
<feature type="domain" description="General secretion pathway GspH" evidence="12">
    <location>
        <begin position="44"/>
        <end position="134"/>
    </location>
</feature>
<dbReference type="Pfam" id="PF12019">
    <property type="entry name" value="GspH"/>
    <property type="match status" value="1"/>
</dbReference>
<organism evidence="13 14">
    <name type="scientific">Shewanella bicestrii</name>
    <dbReference type="NCBI Taxonomy" id="2018305"/>
    <lineage>
        <taxon>Bacteria</taxon>
        <taxon>Pseudomonadati</taxon>
        <taxon>Pseudomonadota</taxon>
        <taxon>Gammaproteobacteria</taxon>
        <taxon>Alteromonadales</taxon>
        <taxon>Shewanellaceae</taxon>
        <taxon>Shewanella</taxon>
    </lineage>
</organism>
<dbReference type="Gene3D" id="3.30.700.10">
    <property type="entry name" value="Glycoprotein, Type 4 Pilin"/>
    <property type="match status" value="1"/>
</dbReference>
<proteinExistence type="inferred from homology"/>
<evidence type="ECO:0000256" key="4">
    <source>
        <dbReference type="ARBA" id="ARBA00022481"/>
    </source>
</evidence>
<dbReference type="GO" id="GO:0015628">
    <property type="term" value="P:protein secretion by the type II secretion system"/>
    <property type="evidence" value="ECO:0007669"/>
    <property type="project" value="InterPro"/>
</dbReference>
<accession>A0A220UIM8</accession>
<keyword evidence="14" id="KW-1185">Reference proteome</keyword>
<dbReference type="InterPro" id="IPR045584">
    <property type="entry name" value="Pilin-like"/>
</dbReference>
<comment type="subcellular location">
    <subcellularLocation>
        <location evidence="1">Cell inner membrane</location>
        <topology evidence="1">Single-pass membrane protein</topology>
    </subcellularLocation>
</comment>
<feature type="transmembrane region" description="Helical" evidence="11">
    <location>
        <begin position="12"/>
        <end position="32"/>
    </location>
</feature>
<dbReference type="Pfam" id="PF07963">
    <property type="entry name" value="N_methyl"/>
    <property type="match status" value="1"/>
</dbReference>
<evidence type="ECO:0000259" key="12">
    <source>
        <dbReference type="Pfam" id="PF12019"/>
    </source>
</evidence>
<dbReference type="AlphaFoldDB" id="A0A220UIM8"/>
<dbReference type="GO" id="GO:0015627">
    <property type="term" value="C:type II protein secretion system complex"/>
    <property type="evidence" value="ECO:0007669"/>
    <property type="project" value="InterPro"/>
</dbReference>
<protein>
    <recommendedName>
        <fullName evidence="2">Type II secretion system protein H</fullName>
    </recommendedName>
    <alternativeName>
        <fullName evidence="10">General secretion pathway protein H</fullName>
    </alternativeName>
</protein>
<dbReference type="NCBIfam" id="TIGR02532">
    <property type="entry name" value="IV_pilin_GFxxxE"/>
    <property type="match status" value="1"/>
</dbReference>
<evidence type="ECO:0000313" key="13">
    <source>
        <dbReference type="EMBL" id="ASK68038.1"/>
    </source>
</evidence>
<reference evidence="13 14" key="1">
    <citation type="submission" date="2017-07" db="EMBL/GenBank/DDBJ databases">
        <title>Phenotypical and genomic characterization of a clinical isolate of Shewanella bicestrii sp. nov. producing an extended-spectrum beta-lactamase and a new oxacillinase variant.</title>
        <authorList>
            <person name="Jousset A.B."/>
            <person name="Bonnin R.A."/>
            <person name="Girlich D."/>
            <person name="Dabos L."/>
            <person name="Potron A."/>
            <person name="Dortet L."/>
            <person name="Glaser P."/>
            <person name="Naas T."/>
        </authorList>
    </citation>
    <scope>NUCLEOTIDE SEQUENCE [LARGE SCALE GENOMIC DNA]</scope>
    <source>
        <strain evidence="13 14">JAB-1</strain>
    </source>
</reference>
<evidence type="ECO:0000256" key="1">
    <source>
        <dbReference type="ARBA" id="ARBA00004377"/>
    </source>
</evidence>
<evidence type="ECO:0000256" key="11">
    <source>
        <dbReference type="SAM" id="Phobius"/>
    </source>
</evidence>
<evidence type="ECO:0000256" key="10">
    <source>
        <dbReference type="ARBA" id="ARBA00030775"/>
    </source>
</evidence>
<keyword evidence="4" id="KW-0488">Methylation</keyword>
<comment type="similarity">
    <text evidence="9">Belongs to the GSP H family.</text>
</comment>
<dbReference type="InterPro" id="IPR012902">
    <property type="entry name" value="N_methyl_site"/>
</dbReference>
<dbReference type="PANTHER" id="PTHR30093">
    <property type="entry name" value="GENERAL SECRETION PATHWAY PROTEIN G"/>
    <property type="match status" value="1"/>
</dbReference>
<dbReference type="InterPro" id="IPR022346">
    <property type="entry name" value="T2SS_GspH"/>
</dbReference>
<dbReference type="PANTHER" id="PTHR30093:SF44">
    <property type="entry name" value="TYPE II SECRETION SYSTEM CORE PROTEIN G"/>
    <property type="match status" value="1"/>
</dbReference>
<dbReference type="KEGG" id="sbj:CF168_03680"/>
<evidence type="ECO:0000256" key="5">
    <source>
        <dbReference type="ARBA" id="ARBA00022519"/>
    </source>
</evidence>
<dbReference type="Proteomes" id="UP000198367">
    <property type="component" value="Chromosome"/>
</dbReference>
<sequence length="144" mass="15553">MAKRTKAGFTLVELLVAIAIIGILASIALPSYRDLIARESLTSTANELISSYKFARGEAIKRNQAVTLEATEDGRWLVISNQEQLKVFSPSNRGVSIDGFNTLNINATGNTTKTQMSLENTQGETLNLCILPSGQSYLQEAACA</sequence>
<keyword evidence="6 11" id="KW-0812">Transmembrane</keyword>
<keyword evidence="8 11" id="KW-0472">Membrane</keyword>